<gene>
    <name evidence="1" type="ORF">DSO57_1025538</name>
</gene>
<sequence length="172" mass="19356">MEPPVTPKPMLASSPDLPTDHTIKFLGIVYITLTGVIDTIIPAAGLWSWVGKFMYYLIKLALILWWALPAKPATCVFSKKRAGTQGWIPDRFVFTQFWKGWYQATEGLAPTEVQVHGRDTCLVIGKVLEEFAVMQAKYKLQPSHMPQLVNHNPSQVVPGFDPVCNIIRHIII</sequence>
<evidence type="ECO:0000313" key="2">
    <source>
        <dbReference type="Proteomes" id="UP001165960"/>
    </source>
</evidence>
<dbReference type="EMBL" id="QTSX02000854">
    <property type="protein sequence ID" value="KAJ9084344.1"/>
    <property type="molecule type" value="Genomic_DNA"/>
</dbReference>
<name>A0ACC2UC29_9FUNG</name>
<proteinExistence type="predicted"/>
<keyword evidence="2" id="KW-1185">Reference proteome</keyword>
<evidence type="ECO:0000313" key="1">
    <source>
        <dbReference type="EMBL" id="KAJ9084344.1"/>
    </source>
</evidence>
<comment type="caution">
    <text evidence="1">The sequence shown here is derived from an EMBL/GenBank/DDBJ whole genome shotgun (WGS) entry which is preliminary data.</text>
</comment>
<reference evidence="1" key="1">
    <citation type="submission" date="2022-04" db="EMBL/GenBank/DDBJ databases">
        <title>Genome of the entomopathogenic fungus Entomophthora muscae.</title>
        <authorList>
            <person name="Elya C."/>
            <person name="Lovett B.R."/>
            <person name="Lee E."/>
            <person name="Macias A.M."/>
            <person name="Hajek A.E."/>
            <person name="De Bivort B.L."/>
            <person name="Kasson M.T."/>
            <person name="De Fine Licht H.H."/>
            <person name="Stajich J.E."/>
        </authorList>
    </citation>
    <scope>NUCLEOTIDE SEQUENCE</scope>
    <source>
        <strain evidence="1">Berkeley</strain>
    </source>
</reference>
<accession>A0ACC2UC29</accession>
<organism evidence="1 2">
    <name type="scientific">Entomophthora muscae</name>
    <dbReference type="NCBI Taxonomy" id="34485"/>
    <lineage>
        <taxon>Eukaryota</taxon>
        <taxon>Fungi</taxon>
        <taxon>Fungi incertae sedis</taxon>
        <taxon>Zoopagomycota</taxon>
        <taxon>Entomophthoromycotina</taxon>
        <taxon>Entomophthoromycetes</taxon>
        <taxon>Entomophthorales</taxon>
        <taxon>Entomophthoraceae</taxon>
        <taxon>Entomophthora</taxon>
    </lineage>
</organism>
<protein>
    <submittedName>
        <fullName evidence="1">Uncharacterized protein</fullName>
    </submittedName>
</protein>
<dbReference type="Proteomes" id="UP001165960">
    <property type="component" value="Unassembled WGS sequence"/>
</dbReference>